<name>A0ABN8HNF1_9NEOP</name>
<protein>
    <submittedName>
        <fullName evidence="1">Uncharacterized protein</fullName>
    </submittedName>
</protein>
<gene>
    <name evidence="1" type="ORF">IPOD504_LOCUS1342</name>
</gene>
<keyword evidence="2" id="KW-1185">Reference proteome</keyword>
<proteinExistence type="predicted"/>
<sequence>MLLTFSLLYFHKTHVERPSRAAIRIPTKMRDPLHTLSIQHQITPAPDSFLHRQENRERRGCAALARGTLATALRDGHAPV</sequence>
<dbReference type="EMBL" id="OW152822">
    <property type="protein sequence ID" value="CAH2037840.1"/>
    <property type="molecule type" value="Genomic_DNA"/>
</dbReference>
<feature type="non-terminal residue" evidence="1">
    <location>
        <position position="1"/>
    </location>
</feature>
<evidence type="ECO:0000313" key="1">
    <source>
        <dbReference type="EMBL" id="CAH2037840.1"/>
    </source>
</evidence>
<reference evidence="1" key="1">
    <citation type="submission" date="2022-03" db="EMBL/GenBank/DDBJ databases">
        <authorList>
            <person name="Martin H S."/>
        </authorList>
    </citation>
    <scope>NUCLEOTIDE SEQUENCE</scope>
</reference>
<accession>A0ABN8HNF1</accession>
<evidence type="ECO:0000313" key="2">
    <source>
        <dbReference type="Proteomes" id="UP000837857"/>
    </source>
</evidence>
<organism evidence="1 2">
    <name type="scientific">Iphiclides podalirius</name>
    <name type="common">scarce swallowtail</name>
    <dbReference type="NCBI Taxonomy" id="110791"/>
    <lineage>
        <taxon>Eukaryota</taxon>
        <taxon>Metazoa</taxon>
        <taxon>Ecdysozoa</taxon>
        <taxon>Arthropoda</taxon>
        <taxon>Hexapoda</taxon>
        <taxon>Insecta</taxon>
        <taxon>Pterygota</taxon>
        <taxon>Neoptera</taxon>
        <taxon>Endopterygota</taxon>
        <taxon>Lepidoptera</taxon>
        <taxon>Glossata</taxon>
        <taxon>Ditrysia</taxon>
        <taxon>Papilionoidea</taxon>
        <taxon>Papilionidae</taxon>
        <taxon>Papilioninae</taxon>
        <taxon>Iphiclides</taxon>
    </lineage>
</organism>
<dbReference type="Proteomes" id="UP000837857">
    <property type="component" value="Chromosome 10"/>
</dbReference>